<dbReference type="InterPro" id="IPR039375">
    <property type="entry name" value="NodN-like"/>
</dbReference>
<dbReference type="OrthoDB" id="9801735at2"/>
<dbReference type="InterPro" id="IPR029069">
    <property type="entry name" value="HotDog_dom_sf"/>
</dbReference>
<dbReference type="Proteomes" id="UP000294853">
    <property type="component" value="Chromosome"/>
</dbReference>
<dbReference type="Pfam" id="PF01575">
    <property type="entry name" value="MaoC_dehydratas"/>
    <property type="match status" value="1"/>
</dbReference>
<dbReference type="EMBL" id="CP038436">
    <property type="protein sequence ID" value="QBX57535.1"/>
    <property type="molecule type" value="Genomic_DNA"/>
</dbReference>
<dbReference type="AlphaFoldDB" id="A0A4P7IJG1"/>
<feature type="domain" description="MaoC-like" evidence="2">
    <location>
        <begin position="14"/>
        <end position="118"/>
    </location>
</feature>
<keyword evidence="4" id="KW-1185">Reference proteome</keyword>
<dbReference type="KEGG" id="nsn:EXE58_08685"/>
<dbReference type="Gene3D" id="3.10.129.10">
    <property type="entry name" value="Hotdog Thioesterase"/>
    <property type="match status" value="1"/>
</dbReference>
<gene>
    <name evidence="3" type="ORF">EXE58_08685</name>
</gene>
<sequence>MRAVTTPEVIALKGRTLGPTAWFPVLQDRVDAFARAVEDWHWAHDDVERASRGPFGGTIAHAHLTLGLVPHLFASLVGFAEGEDAMFYGYNKVRFPTAVPVGSSLRMSATIVEVVDLGGGEELTVDLLMEVDGVERPACAAQAVFRHYAVKAPD</sequence>
<protein>
    <submittedName>
        <fullName evidence="3">MaoC family dehydratase</fullName>
    </submittedName>
</protein>
<proteinExistence type="inferred from homology"/>
<evidence type="ECO:0000259" key="2">
    <source>
        <dbReference type="Pfam" id="PF01575"/>
    </source>
</evidence>
<name>A0A4P7IJG1_9ACTN</name>
<dbReference type="CDD" id="cd03450">
    <property type="entry name" value="NodN"/>
    <property type="match status" value="1"/>
</dbReference>
<evidence type="ECO:0000313" key="4">
    <source>
        <dbReference type="Proteomes" id="UP000294853"/>
    </source>
</evidence>
<evidence type="ECO:0000256" key="1">
    <source>
        <dbReference type="ARBA" id="ARBA00005254"/>
    </source>
</evidence>
<accession>A0A4P7IJG1</accession>
<dbReference type="PANTHER" id="PTHR42993">
    <property type="entry name" value="MAOC-LIKE DEHYDRATASE DOMAIN-CONTAINING PROTEIN"/>
    <property type="match status" value="1"/>
</dbReference>
<evidence type="ECO:0000313" key="3">
    <source>
        <dbReference type="EMBL" id="QBX57535.1"/>
    </source>
</evidence>
<organism evidence="3 4">
    <name type="scientific">Nocardioides seonyuensis</name>
    <dbReference type="NCBI Taxonomy" id="2518371"/>
    <lineage>
        <taxon>Bacteria</taxon>
        <taxon>Bacillati</taxon>
        <taxon>Actinomycetota</taxon>
        <taxon>Actinomycetes</taxon>
        <taxon>Propionibacteriales</taxon>
        <taxon>Nocardioidaceae</taxon>
        <taxon>Nocardioides</taxon>
    </lineage>
</organism>
<dbReference type="SUPFAM" id="SSF54637">
    <property type="entry name" value="Thioesterase/thiol ester dehydrase-isomerase"/>
    <property type="match status" value="1"/>
</dbReference>
<reference evidence="3 4" key="1">
    <citation type="submission" date="2019-03" db="EMBL/GenBank/DDBJ databases">
        <title>Three New Species of Nocardioides, Nocardioides euryhalodurans sp. nov., Nocardioides seonyuensis sp. nov. and Nocardioides eburneoflavus sp. nov. Iolated from Soil.</title>
        <authorList>
            <person name="Roh S.G."/>
            <person name="Lee C."/>
            <person name="Kim M.-K."/>
            <person name="Kim S.B."/>
        </authorList>
    </citation>
    <scope>NUCLEOTIDE SEQUENCE [LARGE SCALE GENOMIC DNA]</scope>
    <source>
        <strain evidence="3 4">MMS17-SY207-3</strain>
    </source>
</reference>
<dbReference type="PANTHER" id="PTHR42993:SF1">
    <property type="entry name" value="MAOC-LIKE DEHYDRATASE DOMAIN-CONTAINING PROTEIN"/>
    <property type="match status" value="1"/>
</dbReference>
<comment type="similarity">
    <text evidence="1">Belongs to the enoyl-CoA hydratase/isomerase family.</text>
</comment>
<dbReference type="InterPro" id="IPR002539">
    <property type="entry name" value="MaoC-like_dom"/>
</dbReference>